<dbReference type="PANTHER" id="PTHR23026">
    <property type="entry name" value="NADPH NITROREDUCTASE"/>
    <property type="match status" value="1"/>
</dbReference>
<proteinExistence type="predicted"/>
<gene>
    <name evidence="1" type="ORF">ACFPRK_11310</name>
</gene>
<accession>A0ABW0B2H9</accession>
<dbReference type="Gene3D" id="3.40.109.10">
    <property type="entry name" value="NADH Oxidase"/>
    <property type="match status" value="1"/>
</dbReference>
<keyword evidence="2" id="KW-1185">Reference proteome</keyword>
<comment type="caution">
    <text evidence="1">The sequence shown here is derived from an EMBL/GenBank/DDBJ whole genome shotgun (WGS) entry which is preliminary data.</text>
</comment>
<organism evidence="1 2">
    <name type="scientific">Streptomyces mutomycini</name>
    <dbReference type="NCBI Taxonomy" id="284036"/>
    <lineage>
        <taxon>Bacteria</taxon>
        <taxon>Bacillati</taxon>
        <taxon>Actinomycetota</taxon>
        <taxon>Actinomycetes</taxon>
        <taxon>Kitasatosporales</taxon>
        <taxon>Streptomycetaceae</taxon>
        <taxon>Streptomyces</taxon>
    </lineage>
</organism>
<dbReference type="PANTHER" id="PTHR23026:SF123">
    <property type="entry name" value="NAD(P)H NITROREDUCTASE RV3131-RELATED"/>
    <property type="match status" value="1"/>
</dbReference>
<name>A0ABW0B2H9_9ACTN</name>
<dbReference type="SUPFAM" id="SSF55469">
    <property type="entry name" value="FMN-dependent nitroreductase-like"/>
    <property type="match status" value="2"/>
</dbReference>
<dbReference type="RefSeq" id="WP_065848325.1">
    <property type="nucleotide sequence ID" value="NZ_JBHSKI010000004.1"/>
</dbReference>
<evidence type="ECO:0000313" key="1">
    <source>
        <dbReference type="EMBL" id="MFC5171177.1"/>
    </source>
</evidence>
<dbReference type="InterPro" id="IPR050627">
    <property type="entry name" value="Nitroreductase/BluB"/>
</dbReference>
<dbReference type="Proteomes" id="UP001596208">
    <property type="component" value="Unassembled WGS sequence"/>
</dbReference>
<evidence type="ECO:0000313" key="2">
    <source>
        <dbReference type="Proteomes" id="UP001596208"/>
    </source>
</evidence>
<reference evidence="2" key="1">
    <citation type="journal article" date="2019" name="Int. J. Syst. Evol. Microbiol.">
        <title>The Global Catalogue of Microorganisms (GCM) 10K type strain sequencing project: providing services to taxonomists for standard genome sequencing and annotation.</title>
        <authorList>
            <consortium name="The Broad Institute Genomics Platform"/>
            <consortium name="The Broad Institute Genome Sequencing Center for Infectious Disease"/>
            <person name="Wu L."/>
            <person name="Ma J."/>
        </authorList>
    </citation>
    <scope>NUCLEOTIDE SEQUENCE [LARGE SCALE GENOMIC DNA]</scope>
    <source>
        <strain evidence="2">CGMCC 4.1721</strain>
    </source>
</reference>
<dbReference type="InterPro" id="IPR000415">
    <property type="entry name" value="Nitroreductase-like"/>
</dbReference>
<dbReference type="EMBL" id="JBHSKI010000004">
    <property type="protein sequence ID" value="MFC5171177.1"/>
    <property type="molecule type" value="Genomic_DNA"/>
</dbReference>
<protein>
    <submittedName>
        <fullName evidence="1">Acg family FMN-binding oxidoreductase</fullName>
    </submittedName>
</protein>
<dbReference type="NCBIfam" id="NF047509">
    <property type="entry name" value="Rv3131_FMN_oxido"/>
    <property type="match status" value="1"/>
</dbReference>
<sequence>MPTRHADVAAVSAWISDATMAPSMHNAQPWRFRYAPAMNVLDLRMDTARSMPRADPSDRGMHISCGAALFNLRVAAAHAGWSARVRLLPDPADPALAATVVFTEYDGTDPLSMLYPAIVRRHSSREPFTDESVPDALLDGLSGAARSEGASMTVLNDWQLDAVLDVVEEARQDESLSPGVRDEIAGWTGAGAKDSAGIPGYAFGPKRRDGRAPVRDFAAGRPDPGRESAVFEQSPCLTVLGTSADRPQDWLLAGQALERVLLQATLDGLSTSLNSQAVESAELRWLLRDPHAPAASAFPQMLLRLGYGPRVPRTPRRAVSDVLDIERQTPP</sequence>